<evidence type="ECO:0000313" key="3">
    <source>
        <dbReference type="Proteomes" id="UP000245708"/>
    </source>
</evidence>
<dbReference type="OrthoDB" id="7872928at2"/>
<accession>A0A316GK81</accession>
<evidence type="ECO:0000313" key="2">
    <source>
        <dbReference type="EMBL" id="PWK60965.1"/>
    </source>
</evidence>
<dbReference type="RefSeq" id="WP_109667131.1">
    <property type="nucleotide sequence ID" value="NZ_QGGW01000003.1"/>
</dbReference>
<evidence type="ECO:0008006" key="4">
    <source>
        <dbReference type="Google" id="ProtNLM"/>
    </source>
</evidence>
<gene>
    <name evidence="2" type="ORF">C7455_103165</name>
</gene>
<dbReference type="AlphaFoldDB" id="A0A316GK81"/>
<dbReference type="EMBL" id="QGGW01000003">
    <property type="protein sequence ID" value="PWK60965.1"/>
    <property type="molecule type" value="Genomic_DNA"/>
</dbReference>
<dbReference type="Proteomes" id="UP000245708">
    <property type="component" value="Unassembled WGS sequence"/>
</dbReference>
<feature type="chain" id="PRO_5016437144" description="Lipoprotein" evidence="1">
    <location>
        <begin position="19"/>
        <end position="120"/>
    </location>
</feature>
<evidence type="ECO:0000256" key="1">
    <source>
        <dbReference type="SAM" id="SignalP"/>
    </source>
</evidence>
<dbReference type="PROSITE" id="PS51257">
    <property type="entry name" value="PROKAR_LIPOPROTEIN"/>
    <property type="match status" value="1"/>
</dbReference>
<keyword evidence="1" id="KW-0732">Signal</keyword>
<feature type="signal peptide" evidence="1">
    <location>
        <begin position="1"/>
        <end position="18"/>
    </location>
</feature>
<sequence length="120" mass="12646">MRRALAALSIVTALAACAVGPASPERVTLDADLLSVRMSDGSTCRGPAPASGFEAGWSGTLTGCAATYPYVVEIDPGTNPIRFVLQEILGDRIIRPVATVTITDATGRDRVFQTPERIEN</sequence>
<protein>
    <recommendedName>
        <fullName evidence="4">Lipoprotein</fullName>
    </recommendedName>
</protein>
<proteinExistence type="predicted"/>
<keyword evidence="3" id="KW-1185">Reference proteome</keyword>
<name>A0A316GK81_9RHOB</name>
<comment type="caution">
    <text evidence="2">The sequence shown here is derived from an EMBL/GenBank/DDBJ whole genome shotgun (WGS) entry which is preliminary data.</text>
</comment>
<organism evidence="2 3">
    <name type="scientific">Roseicyclus mahoneyensis</name>
    <dbReference type="NCBI Taxonomy" id="164332"/>
    <lineage>
        <taxon>Bacteria</taxon>
        <taxon>Pseudomonadati</taxon>
        <taxon>Pseudomonadota</taxon>
        <taxon>Alphaproteobacteria</taxon>
        <taxon>Rhodobacterales</taxon>
        <taxon>Roseobacteraceae</taxon>
        <taxon>Roseicyclus</taxon>
    </lineage>
</organism>
<reference evidence="2 3" key="1">
    <citation type="submission" date="2018-05" db="EMBL/GenBank/DDBJ databases">
        <title>Genomic Encyclopedia of Type Strains, Phase IV (KMG-IV): sequencing the most valuable type-strain genomes for metagenomic binning, comparative biology and taxonomic classification.</title>
        <authorList>
            <person name="Goeker M."/>
        </authorList>
    </citation>
    <scope>NUCLEOTIDE SEQUENCE [LARGE SCALE GENOMIC DNA]</scope>
    <source>
        <strain evidence="2 3">DSM 16097</strain>
    </source>
</reference>